<dbReference type="Proteomes" id="UP000198211">
    <property type="component" value="Unassembled WGS sequence"/>
</dbReference>
<dbReference type="STRING" id="4795.A0A225UJ07"/>
<gene>
    <name evidence="3" type="ORF">PHMEG_00037749</name>
</gene>
<evidence type="ECO:0000313" key="4">
    <source>
        <dbReference type="Proteomes" id="UP000198211"/>
    </source>
</evidence>
<protein>
    <submittedName>
        <fullName evidence="3">CENPB protein Homeodomainlike</fullName>
    </submittedName>
</protein>
<feature type="domain" description="HTH CENPB-type" evidence="2">
    <location>
        <begin position="59"/>
        <end position="131"/>
    </location>
</feature>
<evidence type="ECO:0000313" key="3">
    <source>
        <dbReference type="EMBL" id="OWY93005.1"/>
    </source>
</evidence>
<sequence>MTLEQKCEVIVKFHLTTPPPSLSELVRWAHTTFSLPNAPSRSTIMYILRKAKDIKCKLKISKTLTGHVLNLRSRLEKFIEETERDHVHPSRGLILEQAKDILMSIPNAPALKLSDGWMTGFLKRHDLRSRPLHDEAASVNPADIAEGRMAMHDVTRYFALRDVWNMDDTGLLYWATTTRVLCKLGTAGLKKDKTRITLALAANADGSEKRDVFFIGRAKKPYCFQGKEGWQLGYYYRNNVVKWINIFT</sequence>
<dbReference type="SMART" id="SM00674">
    <property type="entry name" value="CENPB"/>
    <property type="match status" value="1"/>
</dbReference>
<comment type="caution">
    <text evidence="3">The sequence shown here is derived from an EMBL/GenBank/DDBJ whole genome shotgun (WGS) entry which is preliminary data.</text>
</comment>
<dbReference type="GO" id="GO:0005634">
    <property type="term" value="C:nucleus"/>
    <property type="evidence" value="ECO:0007669"/>
    <property type="project" value="TreeGrafter"/>
</dbReference>
<organism evidence="3 4">
    <name type="scientific">Phytophthora megakarya</name>
    <dbReference type="NCBI Taxonomy" id="4795"/>
    <lineage>
        <taxon>Eukaryota</taxon>
        <taxon>Sar</taxon>
        <taxon>Stramenopiles</taxon>
        <taxon>Oomycota</taxon>
        <taxon>Peronosporomycetes</taxon>
        <taxon>Peronosporales</taxon>
        <taxon>Peronosporaceae</taxon>
        <taxon>Phytophthora</taxon>
    </lineage>
</organism>
<reference evidence="4" key="1">
    <citation type="submission" date="2017-03" db="EMBL/GenBank/DDBJ databases">
        <title>Phytopthora megakarya and P. palmivora, two closely related causual agents of cacao black pod achieved similar genome size and gene model numbers by different mechanisms.</title>
        <authorList>
            <person name="Ali S."/>
            <person name="Shao J."/>
            <person name="Larry D.J."/>
            <person name="Kronmiller B."/>
            <person name="Shen D."/>
            <person name="Strem M.D."/>
            <person name="Melnick R.L."/>
            <person name="Guiltinan M.J."/>
            <person name="Tyler B.M."/>
            <person name="Meinhardt L.W."/>
            <person name="Bailey B.A."/>
        </authorList>
    </citation>
    <scope>NUCLEOTIDE SEQUENCE [LARGE SCALE GENOMIC DNA]</scope>
    <source>
        <strain evidence="4">zdho120</strain>
    </source>
</reference>
<keyword evidence="4" id="KW-1185">Reference proteome</keyword>
<dbReference type="InterPro" id="IPR006600">
    <property type="entry name" value="HTH_CenpB_DNA-bd_dom"/>
</dbReference>
<accession>A0A225UJ07</accession>
<dbReference type="Pfam" id="PF03221">
    <property type="entry name" value="HTH_Tnp_Tc5"/>
    <property type="match status" value="1"/>
</dbReference>
<name>A0A225UJ07_9STRA</name>
<evidence type="ECO:0000256" key="1">
    <source>
        <dbReference type="ARBA" id="ARBA00023125"/>
    </source>
</evidence>
<dbReference type="EMBL" id="NBNE01016870">
    <property type="protein sequence ID" value="OWY93005.1"/>
    <property type="molecule type" value="Genomic_DNA"/>
</dbReference>
<evidence type="ECO:0000259" key="2">
    <source>
        <dbReference type="PROSITE" id="PS51253"/>
    </source>
</evidence>
<dbReference type="Gene3D" id="1.10.10.60">
    <property type="entry name" value="Homeodomain-like"/>
    <property type="match status" value="1"/>
</dbReference>
<keyword evidence="1 3" id="KW-0238">DNA-binding</keyword>
<dbReference type="InterPro" id="IPR050863">
    <property type="entry name" value="CenT-Element_Derived"/>
</dbReference>
<dbReference type="PANTHER" id="PTHR19303:SF73">
    <property type="entry name" value="PROTEIN PDC2"/>
    <property type="match status" value="1"/>
</dbReference>
<dbReference type="AlphaFoldDB" id="A0A225UJ07"/>
<dbReference type="OrthoDB" id="75249at2759"/>
<proteinExistence type="predicted"/>
<dbReference type="PANTHER" id="PTHR19303">
    <property type="entry name" value="TRANSPOSON"/>
    <property type="match status" value="1"/>
</dbReference>
<keyword evidence="3" id="KW-0371">Homeobox</keyword>
<dbReference type="GO" id="GO:0003677">
    <property type="term" value="F:DNA binding"/>
    <property type="evidence" value="ECO:0007669"/>
    <property type="project" value="UniProtKB-KW"/>
</dbReference>
<dbReference type="PROSITE" id="PS51253">
    <property type="entry name" value="HTH_CENPB"/>
    <property type="match status" value="1"/>
</dbReference>